<keyword evidence="2" id="KW-0963">Cytoplasm</keyword>
<evidence type="ECO:0000313" key="4">
    <source>
        <dbReference type="EMBL" id="SDL94494.1"/>
    </source>
</evidence>
<dbReference type="STRING" id="1527607.SAMN05428957_101232"/>
<evidence type="ECO:0000256" key="2">
    <source>
        <dbReference type="PIRNR" id="PIRNR006276"/>
    </source>
</evidence>
<dbReference type="PANTHER" id="PTHR46268">
    <property type="entry name" value="STRESS RESPONSE PROTEIN NHAX"/>
    <property type="match status" value="1"/>
</dbReference>
<dbReference type="CDD" id="cd00293">
    <property type="entry name" value="USP-like"/>
    <property type="match status" value="1"/>
</dbReference>
<dbReference type="Proteomes" id="UP000198552">
    <property type="component" value="Unassembled WGS sequence"/>
</dbReference>
<dbReference type="Pfam" id="PF00582">
    <property type="entry name" value="Usp"/>
    <property type="match status" value="1"/>
</dbReference>
<dbReference type="EMBL" id="FNHP01000001">
    <property type="protein sequence ID" value="SDL94494.1"/>
    <property type="molecule type" value="Genomic_DNA"/>
</dbReference>
<evidence type="ECO:0000256" key="1">
    <source>
        <dbReference type="ARBA" id="ARBA00008791"/>
    </source>
</evidence>
<comment type="subcellular location">
    <subcellularLocation>
        <location evidence="2">Cytoplasm</location>
    </subcellularLocation>
</comment>
<organism evidence="4 5">
    <name type="scientific">Oryzisolibacter propanilivorax</name>
    <dbReference type="NCBI Taxonomy" id="1527607"/>
    <lineage>
        <taxon>Bacteria</taxon>
        <taxon>Pseudomonadati</taxon>
        <taxon>Pseudomonadota</taxon>
        <taxon>Betaproteobacteria</taxon>
        <taxon>Burkholderiales</taxon>
        <taxon>Comamonadaceae</taxon>
        <taxon>Oryzisolibacter</taxon>
    </lineage>
</organism>
<feature type="domain" description="UspA" evidence="3">
    <location>
        <begin position="1"/>
        <end position="145"/>
    </location>
</feature>
<proteinExistence type="inferred from homology"/>
<dbReference type="InterPro" id="IPR006016">
    <property type="entry name" value="UspA"/>
</dbReference>
<dbReference type="SUPFAM" id="SSF52402">
    <property type="entry name" value="Adenine nucleotide alpha hydrolases-like"/>
    <property type="match status" value="1"/>
</dbReference>
<dbReference type="Gene3D" id="3.40.50.620">
    <property type="entry name" value="HUPs"/>
    <property type="match status" value="1"/>
</dbReference>
<dbReference type="PANTHER" id="PTHR46268:SF15">
    <property type="entry name" value="UNIVERSAL STRESS PROTEIN HP_0031"/>
    <property type="match status" value="1"/>
</dbReference>
<dbReference type="RefSeq" id="WP_091565642.1">
    <property type="nucleotide sequence ID" value="NZ_FNHP01000001.1"/>
</dbReference>
<gene>
    <name evidence="4" type="ORF">SAMN05428957_101232</name>
</gene>
<dbReference type="GO" id="GO:0005737">
    <property type="term" value="C:cytoplasm"/>
    <property type="evidence" value="ECO:0007669"/>
    <property type="project" value="UniProtKB-SubCell"/>
</dbReference>
<reference evidence="5" key="1">
    <citation type="submission" date="2016-10" db="EMBL/GenBank/DDBJ databases">
        <authorList>
            <person name="Varghese N."/>
            <person name="Submissions S."/>
        </authorList>
    </citation>
    <scope>NUCLEOTIDE SEQUENCE [LARGE SCALE GENOMIC DNA]</scope>
    <source>
        <strain evidence="5">EPL6</strain>
    </source>
</reference>
<accession>A0A1G9P705</accession>
<dbReference type="AlphaFoldDB" id="A0A1G9P705"/>
<dbReference type="PRINTS" id="PR01438">
    <property type="entry name" value="UNVRSLSTRESS"/>
</dbReference>
<dbReference type="InterPro" id="IPR014729">
    <property type="entry name" value="Rossmann-like_a/b/a_fold"/>
</dbReference>
<keyword evidence="5" id="KW-1185">Reference proteome</keyword>
<evidence type="ECO:0000313" key="5">
    <source>
        <dbReference type="Proteomes" id="UP000198552"/>
    </source>
</evidence>
<comment type="similarity">
    <text evidence="1 2">Belongs to the universal stress protein A family.</text>
</comment>
<sequence length="146" mass="15087">MFQHILVPVDGSETSMKAVAKAAALAKTFGSKVTVMYVLDPYPFTGVGADFAYGQAQYLSAATAEANTALDAAKAAVMQAGIPNVESVVGEGHAIHDGIVRAVESTGADLVVMGSHGRRGLEKLVLGSVTQRVLGVVHVPVLVVRD</sequence>
<dbReference type="OrthoDB" id="5295044at2"/>
<dbReference type="PIRSF" id="PIRSF006276">
    <property type="entry name" value="UspA"/>
    <property type="match status" value="1"/>
</dbReference>
<name>A0A1G9P705_9BURK</name>
<evidence type="ECO:0000259" key="3">
    <source>
        <dbReference type="Pfam" id="PF00582"/>
    </source>
</evidence>
<dbReference type="InterPro" id="IPR006015">
    <property type="entry name" value="Universal_stress_UspA"/>
</dbReference>
<protein>
    <recommendedName>
        <fullName evidence="2">Universal stress protein</fullName>
    </recommendedName>
</protein>